<proteinExistence type="predicted"/>
<comment type="caution">
    <text evidence="1">The sequence shown here is derived from an EMBL/GenBank/DDBJ whole genome shotgun (WGS) entry which is preliminary data.</text>
</comment>
<dbReference type="EMBL" id="BSXS01012264">
    <property type="protein sequence ID" value="GMF02001.1"/>
    <property type="molecule type" value="Genomic_DNA"/>
</dbReference>
<gene>
    <name evidence="1" type="ORF">Amon02_001131900</name>
</gene>
<name>A0ACB5U4J8_AMBMO</name>
<evidence type="ECO:0000313" key="1">
    <source>
        <dbReference type="EMBL" id="GMF02001.1"/>
    </source>
</evidence>
<protein>
    <submittedName>
        <fullName evidence="1">Unnamed protein product</fullName>
    </submittedName>
</protein>
<dbReference type="Proteomes" id="UP001165064">
    <property type="component" value="Unassembled WGS sequence"/>
</dbReference>
<accession>A0ACB5U4J8</accession>
<keyword evidence="2" id="KW-1185">Reference proteome</keyword>
<reference evidence="1" key="1">
    <citation type="submission" date="2023-04" db="EMBL/GenBank/DDBJ databases">
        <title>Ambrosiozyma monospora NBRC 10751.</title>
        <authorList>
            <person name="Ichikawa N."/>
            <person name="Sato H."/>
            <person name="Tonouchi N."/>
        </authorList>
    </citation>
    <scope>NUCLEOTIDE SEQUENCE</scope>
    <source>
        <strain evidence="1">NBRC 10751</strain>
    </source>
</reference>
<evidence type="ECO:0000313" key="2">
    <source>
        <dbReference type="Proteomes" id="UP001165064"/>
    </source>
</evidence>
<sequence length="187" mass="21236">MIECLNSAYNSYQILYNLPPAINKDVQTIEYTPKPIHKISRSRKSRINTMTHSEMNYPPVGQLQCGQNQNVATPMPTIMTTAPEINEFNKGSHLESKFDQNTDKKEQEANLTEDQSSKMTLSSPPKNKWRVIAILIWVTTWGVTDGAPGALLPRIETYYNINYIKVSLIWMFNAIGFIVFAVSAHKL</sequence>
<organism evidence="1 2">
    <name type="scientific">Ambrosiozyma monospora</name>
    <name type="common">Yeast</name>
    <name type="synonym">Endomycopsis monosporus</name>
    <dbReference type="NCBI Taxonomy" id="43982"/>
    <lineage>
        <taxon>Eukaryota</taxon>
        <taxon>Fungi</taxon>
        <taxon>Dikarya</taxon>
        <taxon>Ascomycota</taxon>
        <taxon>Saccharomycotina</taxon>
        <taxon>Pichiomycetes</taxon>
        <taxon>Pichiales</taxon>
        <taxon>Pichiaceae</taxon>
        <taxon>Ambrosiozyma</taxon>
    </lineage>
</organism>